<name>A0AAN7UH84_9PEZI</name>
<keyword evidence="2" id="KW-1185">Reference proteome</keyword>
<sequence length="99" mass="12107">MSDDYYRRQFFVTDEDQDLWNRYQSRSRHRYIPLLKIALLREWQAELATSRNANEKSRNIEDLHEYRELKTQMKEASCCLRIHKKIVREELKEARGGCK</sequence>
<proteinExistence type="predicted"/>
<gene>
    <name evidence="1" type="ORF">RRF57_001412</name>
</gene>
<protein>
    <submittedName>
        <fullName evidence="1">Uncharacterized protein</fullName>
    </submittedName>
</protein>
<dbReference type="EMBL" id="JAWHQM010000002">
    <property type="protein sequence ID" value="KAK5625696.1"/>
    <property type="molecule type" value="Genomic_DNA"/>
</dbReference>
<dbReference type="AlphaFoldDB" id="A0AAN7UH84"/>
<evidence type="ECO:0000313" key="1">
    <source>
        <dbReference type="EMBL" id="KAK5625696.1"/>
    </source>
</evidence>
<dbReference type="Proteomes" id="UP001305414">
    <property type="component" value="Unassembled WGS sequence"/>
</dbReference>
<comment type="caution">
    <text evidence="1">The sequence shown here is derived from an EMBL/GenBank/DDBJ whole genome shotgun (WGS) entry which is preliminary data.</text>
</comment>
<reference evidence="1 2" key="1">
    <citation type="submission" date="2023-10" db="EMBL/GenBank/DDBJ databases">
        <title>Draft genome sequence of Xylaria bambusicola isolate GMP-LS, the root and basal stem rot pathogen of sugarcane in Indonesia.</title>
        <authorList>
            <person name="Selvaraj P."/>
            <person name="Muralishankar V."/>
            <person name="Muruganantham S."/>
            <person name="Sp S."/>
            <person name="Haryani S."/>
            <person name="Lau K.J.X."/>
            <person name="Naqvi N.I."/>
        </authorList>
    </citation>
    <scope>NUCLEOTIDE SEQUENCE [LARGE SCALE GENOMIC DNA]</scope>
    <source>
        <strain evidence="1">GMP-LS</strain>
    </source>
</reference>
<accession>A0AAN7UH84</accession>
<organism evidence="1 2">
    <name type="scientific">Xylaria bambusicola</name>
    <dbReference type="NCBI Taxonomy" id="326684"/>
    <lineage>
        <taxon>Eukaryota</taxon>
        <taxon>Fungi</taxon>
        <taxon>Dikarya</taxon>
        <taxon>Ascomycota</taxon>
        <taxon>Pezizomycotina</taxon>
        <taxon>Sordariomycetes</taxon>
        <taxon>Xylariomycetidae</taxon>
        <taxon>Xylariales</taxon>
        <taxon>Xylariaceae</taxon>
        <taxon>Xylaria</taxon>
    </lineage>
</organism>
<evidence type="ECO:0000313" key="2">
    <source>
        <dbReference type="Proteomes" id="UP001305414"/>
    </source>
</evidence>